<evidence type="ECO:0000256" key="3">
    <source>
        <dbReference type="ARBA" id="ARBA00022989"/>
    </source>
</evidence>
<dbReference type="GO" id="GO:0016020">
    <property type="term" value="C:membrane"/>
    <property type="evidence" value="ECO:0007669"/>
    <property type="project" value="UniProtKB-SubCell"/>
</dbReference>
<dbReference type="OrthoDB" id="2353897at2"/>
<evidence type="ECO:0000256" key="1">
    <source>
        <dbReference type="ARBA" id="ARBA00004370"/>
    </source>
</evidence>
<protein>
    <submittedName>
        <fullName evidence="6">Holin protein</fullName>
    </submittedName>
</protein>
<gene>
    <name evidence="6" type="ORF">TAF16_0012</name>
</gene>
<dbReference type="Pfam" id="PF04688">
    <property type="entry name" value="Holin_SPP1"/>
    <property type="match status" value="1"/>
</dbReference>
<evidence type="ECO:0000256" key="5">
    <source>
        <dbReference type="SAM" id="Phobius"/>
    </source>
</evidence>
<comment type="subcellular location">
    <subcellularLocation>
        <location evidence="1">Membrane</location>
    </subcellularLocation>
</comment>
<organism evidence="6 7">
    <name type="scientific">Anoxybacillus flavithermus</name>
    <dbReference type="NCBI Taxonomy" id="33934"/>
    <lineage>
        <taxon>Bacteria</taxon>
        <taxon>Bacillati</taxon>
        <taxon>Bacillota</taxon>
        <taxon>Bacilli</taxon>
        <taxon>Bacillales</taxon>
        <taxon>Anoxybacillaceae</taxon>
        <taxon>Anoxybacillus</taxon>
    </lineage>
</organism>
<evidence type="ECO:0000256" key="4">
    <source>
        <dbReference type="ARBA" id="ARBA00023136"/>
    </source>
</evidence>
<evidence type="ECO:0000256" key="2">
    <source>
        <dbReference type="ARBA" id="ARBA00022692"/>
    </source>
</evidence>
<keyword evidence="7" id="KW-1185">Reference proteome</keyword>
<accession>A0A178TP94</accession>
<keyword evidence="4 5" id="KW-0472">Membrane</keyword>
<dbReference type="RefSeq" id="WP_064213849.1">
    <property type="nucleotide sequence ID" value="NZ_LUCQ01000001.1"/>
</dbReference>
<dbReference type="Proteomes" id="UP000078336">
    <property type="component" value="Unassembled WGS sequence"/>
</dbReference>
<comment type="caution">
    <text evidence="6">The sequence shown here is derived from an EMBL/GenBank/DDBJ whole genome shotgun (WGS) entry which is preliminary data.</text>
</comment>
<dbReference type="AlphaFoldDB" id="A0A178TP94"/>
<evidence type="ECO:0000313" key="6">
    <source>
        <dbReference type="EMBL" id="OAO83358.1"/>
    </source>
</evidence>
<dbReference type="NCBIfam" id="TIGR01592">
    <property type="entry name" value="holin_SPP1"/>
    <property type="match status" value="1"/>
</dbReference>
<keyword evidence="3 5" id="KW-1133">Transmembrane helix</keyword>
<feature type="transmembrane region" description="Helical" evidence="5">
    <location>
        <begin position="36"/>
        <end position="56"/>
    </location>
</feature>
<dbReference type="PATRIC" id="fig|33934.7.peg.1499"/>
<evidence type="ECO:0000313" key="7">
    <source>
        <dbReference type="Proteomes" id="UP000078336"/>
    </source>
</evidence>
<reference evidence="6 7" key="1">
    <citation type="submission" date="2016-03" db="EMBL/GenBank/DDBJ databases">
        <title>Spore heat resistance.</title>
        <authorList>
            <person name="Boekhorst J."/>
            <person name="Berendsen E.M."/>
            <person name="Wells-Bennik M.H."/>
            <person name="Kuipers O.P."/>
        </authorList>
    </citation>
    <scope>NUCLEOTIDE SEQUENCE [LARGE SCALE GENOMIC DNA]</scope>
    <source>
        <strain evidence="6 7">AF16</strain>
    </source>
</reference>
<keyword evidence="2 5" id="KW-0812">Transmembrane</keyword>
<name>A0A178TP94_9BACL</name>
<sequence length="78" mass="9095">MKLDKMMIIRTVVLFVALLNQSLVLAGFSPLPFTDEQIENGLTIVFTIVASLWAWWKDNDITRKARERKQFLKDNNKL</sequence>
<dbReference type="EMBL" id="LUCQ01000001">
    <property type="protein sequence ID" value="OAO83358.1"/>
    <property type="molecule type" value="Genomic_DNA"/>
</dbReference>
<dbReference type="InterPro" id="IPR006479">
    <property type="entry name" value="Holin"/>
</dbReference>
<proteinExistence type="predicted"/>